<proteinExistence type="predicted"/>
<dbReference type="InterPro" id="IPR029071">
    <property type="entry name" value="Ubiquitin-like_domsf"/>
</dbReference>
<reference evidence="2" key="1">
    <citation type="submission" date="2022-11" db="UniProtKB">
        <authorList>
            <consortium name="WormBaseParasite"/>
        </authorList>
    </citation>
    <scope>IDENTIFICATION</scope>
</reference>
<dbReference type="Proteomes" id="UP000887574">
    <property type="component" value="Unplaced"/>
</dbReference>
<dbReference type="InterPro" id="IPR036812">
    <property type="entry name" value="NAD(P)_OxRdtase_dom_sf"/>
</dbReference>
<keyword evidence="1" id="KW-1185">Reference proteome</keyword>
<dbReference type="WBParaSite" id="jg4214">
    <property type="protein sequence ID" value="jg4214"/>
    <property type="gene ID" value="jg4214"/>
</dbReference>
<sequence length="170" mass="19421">MTSCSKVIDLKLKVYEKIKQSPADQLIYLSQIALEDSQTLESARVKANNVDNPLILIVQQRMETSSSTGEPEEKLVPHLSVLFTWSSTSRLDWRPCDHRAGQKAQHHTTAYPAGFCHLPRSRSCAKSVDPERIRTNFKCLDIKLSQEDIQKLNSIDKDQHYIRTTGWLVK</sequence>
<name>A0A915EBW6_9BILA</name>
<organism evidence="1 2">
    <name type="scientific">Ditylenchus dipsaci</name>
    <dbReference type="NCBI Taxonomy" id="166011"/>
    <lineage>
        <taxon>Eukaryota</taxon>
        <taxon>Metazoa</taxon>
        <taxon>Ecdysozoa</taxon>
        <taxon>Nematoda</taxon>
        <taxon>Chromadorea</taxon>
        <taxon>Rhabditida</taxon>
        <taxon>Tylenchina</taxon>
        <taxon>Tylenchomorpha</taxon>
        <taxon>Sphaerularioidea</taxon>
        <taxon>Anguinidae</taxon>
        <taxon>Anguininae</taxon>
        <taxon>Ditylenchus</taxon>
    </lineage>
</organism>
<dbReference type="SUPFAM" id="SSF51430">
    <property type="entry name" value="NAD(P)-linked oxidoreductase"/>
    <property type="match status" value="1"/>
</dbReference>
<evidence type="ECO:0000313" key="1">
    <source>
        <dbReference type="Proteomes" id="UP000887574"/>
    </source>
</evidence>
<dbReference type="CDD" id="cd17039">
    <property type="entry name" value="Ubl_ubiquitin_like"/>
    <property type="match status" value="1"/>
</dbReference>
<dbReference type="SUPFAM" id="SSF54236">
    <property type="entry name" value="Ubiquitin-like"/>
    <property type="match status" value="1"/>
</dbReference>
<dbReference type="AlphaFoldDB" id="A0A915EBW6"/>
<evidence type="ECO:0000313" key="2">
    <source>
        <dbReference type="WBParaSite" id="jg4214"/>
    </source>
</evidence>
<dbReference type="Gene3D" id="3.20.20.100">
    <property type="entry name" value="NADP-dependent oxidoreductase domain"/>
    <property type="match status" value="1"/>
</dbReference>
<protein>
    <submittedName>
        <fullName evidence="2">Uncharacterized protein</fullName>
    </submittedName>
</protein>
<accession>A0A915EBW6</accession>